<sequence>MASTSNVSNGNVYNTTVNDGDILEIDNDDNLNGIATINNGGSAVIWYGYGTSSNLSTNDHARFVNTSSKSCESLTKVINISNIIDDFSRKALGKSNTIILQDVNQNDVHNVAYQNVVVNPNLSDDKIGYPLRISKDAIARNIPYKDLLITPEHHLFFDDKFVPARMLVNDYDIFYNYSNIQYSYYHVEIDKNSVIYTDGMLTESYFNVGNRRTLIDPENNVVLFSQQNVGKNWSKDSCASQVTDCNLVEPLFNQIINRAQTLGLKKRMNALVLDKDPRLCIQTESGKIIYSHAQNKDRFLFAVPNDIENIHLISNVGRPNDTIGGQYVDDKRSLGVLIGNITLLSQNNMKAIDAHLSQTNLKGWHGIESNLYRWTDGNAYLPLGTEYNNADDPRVNILVVHVVAGGPYVSLDKELK</sequence>
<dbReference type="eggNOG" id="COG3210">
    <property type="taxonomic scope" value="Bacteria"/>
</dbReference>
<accession>W7DXA7</accession>
<gene>
    <name evidence="2" type="ORF">COMX_03790</name>
</gene>
<feature type="domain" description="Hedgehog/Intein (Hint)" evidence="1">
    <location>
        <begin position="98"/>
        <end position="207"/>
    </location>
</feature>
<proteinExistence type="predicted"/>
<evidence type="ECO:0000313" key="2">
    <source>
        <dbReference type="EMBL" id="EUK18838.1"/>
    </source>
</evidence>
<comment type="caution">
    <text evidence="2">The sequence shown here is derived from an EMBL/GenBank/DDBJ whole genome shotgun (WGS) entry which is preliminary data.</text>
</comment>
<dbReference type="STRING" id="1208583.COMX_03790"/>
<dbReference type="RefSeq" id="WP_051461846.1">
    <property type="nucleotide sequence ID" value="NZ_ATSX01000001.1"/>
</dbReference>
<dbReference type="OrthoDB" id="7284755at2"/>
<evidence type="ECO:0000313" key="3">
    <source>
        <dbReference type="Proteomes" id="UP000019250"/>
    </source>
</evidence>
<keyword evidence="3" id="KW-1185">Reference proteome</keyword>
<reference evidence="2 3" key="1">
    <citation type="journal article" date="2014" name="Genome Announc.">
        <title>Draft Genome Sequence of Commensalibacter papalotli MX01, a Symbiont Identified from the Guts of Overwintering Monarch Butterflies.</title>
        <authorList>
            <person name="Servin-Garciduenas L.E."/>
            <person name="Sanchez-Quinto A."/>
            <person name="Martinez-Romero E."/>
        </authorList>
    </citation>
    <scope>NUCLEOTIDE SEQUENCE [LARGE SCALE GENOMIC DNA]</scope>
    <source>
        <strain evidence="3">MX-MONARCH01</strain>
    </source>
</reference>
<dbReference type="AlphaFoldDB" id="W7DXA7"/>
<dbReference type="InterPro" id="IPR028992">
    <property type="entry name" value="Hedgehog/Intein_dom"/>
</dbReference>
<dbReference type="Proteomes" id="UP000019250">
    <property type="component" value="Unassembled WGS sequence"/>
</dbReference>
<dbReference type="Pfam" id="PF13403">
    <property type="entry name" value="Hint_2"/>
    <property type="match status" value="1"/>
</dbReference>
<name>W7DXA7_9PROT</name>
<dbReference type="PATRIC" id="fig|1208583.4.peg.766"/>
<dbReference type="EMBL" id="ATSX01000001">
    <property type="protein sequence ID" value="EUK18838.1"/>
    <property type="molecule type" value="Genomic_DNA"/>
</dbReference>
<evidence type="ECO:0000259" key="1">
    <source>
        <dbReference type="Pfam" id="PF13403"/>
    </source>
</evidence>
<protein>
    <submittedName>
        <fullName evidence="2">Outer membrane protein</fullName>
    </submittedName>
</protein>
<organism evidence="2 3">
    <name type="scientific">Commensalibacter papalotli</name>
    <name type="common">ex Servin-Garciduenas et al. 2014</name>
    <dbReference type="NCBI Taxonomy" id="1208583"/>
    <lineage>
        <taxon>Bacteria</taxon>
        <taxon>Pseudomonadati</taxon>
        <taxon>Pseudomonadota</taxon>
        <taxon>Alphaproteobacteria</taxon>
        <taxon>Acetobacterales</taxon>
        <taxon>Acetobacteraceae</taxon>
    </lineage>
</organism>